<evidence type="ECO:0000256" key="1">
    <source>
        <dbReference type="ARBA" id="ARBA00008984"/>
    </source>
</evidence>
<dbReference type="EMBL" id="JACCDD010000009">
    <property type="protein sequence ID" value="NYS46267.1"/>
    <property type="molecule type" value="Genomic_DNA"/>
</dbReference>
<proteinExistence type="inferred from homology"/>
<dbReference type="RefSeq" id="WP_179928284.1">
    <property type="nucleotide sequence ID" value="NZ_JACCDD010000009.1"/>
</dbReference>
<dbReference type="Gene3D" id="3.30.110.40">
    <property type="entry name" value="TusA-like domain"/>
    <property type="match status" value="1"/>
</dbReference>
<dbReference type="InterPro" id="IPR036868">
    <property type="entry name" value="TusA-like_sf"/>
</dbReference>
<dbReference type="CDD" id="cd00291">
    <property type="entry name" value="SirA_YedF_YeeD"/>
    <property type="match status" value="1"/>
</dbReference>
<dbReference type="Pfam" id="PF01206">
    <property type="entry name" value="TusA"/>
    <property type="match status" value="1"/>
</dbReference>
<dbReference type="PROSITE" id="PS01148">
    <property type="entry name" value="UPF0033"/>
    <property type="match status" value="1"/>
</dbReference>
<dbReference type="PANTHER" id="PTHR33279:SF2">
    <property type="entry name" value="SULFUR CARRIER PROTEIN TUSA"/>
    <property type="match status" value="1"/>
</dbReference>
<evidence type="ECO:0000313" key="3">
    <source>
        <dbReference type="EMBL" id="NYS46267.1"/>
    </source>
</evidence>
<keyword evidence="4" id="KW-1185">Reference proteome</keyword>
<feature type="domain" description="UPF0033" evidence="2">
    <location>
        <begin position="24"/>
        <end position="48"/>
    </location>
</feature>
<dbReference type="SUPFAM" id="SSF64307">
    <property type="entry name" value="SirA-like"/>
    <property type="match status" value="1"/>
</dbReference>
<comment type="caution">
    <text evidence="3">The sequence shown here is derived from an EMBL/GenBank/DDBJ whole genome shotgun (WGS) entry which is preliminary data.</text>
</comment>
<name>A0ABX2SWC4_VREZH</name>
<dbReference type="Proteomes" id="UP000528918">
    <property type="component" value="Unassembled WGS sequence"/>
</dbReference>
<evidence type="ECO:0000313" key="4">
    <source>
        <dbReference type="Proteomes" id="UP000528918"/>
    </source>
</evidence>
<reference evidence="3 4" key="1">
    <citation type="journal article" date="2013" name="Antonie Van Leeuwenhoek">
        <title>Halomonas zhaodongensis sp. nov., a slightly halophilic bacterium isolated from saline-alkaline soils in Zhaodong, China.</title>
        <authorList>
            <person name="Jiang J."/>
            <person name="Pan Y."/>
            <person name="Meng L."/>
            <person name="Hu S."/>
            <person name="Zhang X."/>
            <person name="Hu B."/>
            <person name="Meng J."/>
            <person name="Li C."/>
            <person name="Huang H."/>
            <person name="Wang K."/>
            <person name="Su T."/>
        </authorList>
    </citation>
    <scope>NUCLEOTIDE SEQUENCE [LARGE SCALE GENOMIC DNA]</scope>
    <source>
        <strain evidence="3 4">NEAU-ST10-25</strain>
    </source>
</reference>
<gene>
    <name evidence="3" type="ORF">HZS79_15080</name>
</gene>
<dbReference type="PANTHER" id="PTHR33279">
    <property type="entry name" value="SULFUR CARRIER PROTEIN YEDF-RELATED"/>
    <property type="match status" value="1"/>
</dbReference>
<sequence length="97" mass="10872">MVEQSASGKTEPNTVARFEPDRLLDACGLHCPLPLLKAKQALADLTPGQLLEIRATDAGSWRDMASFTELSDHVLEAREQRDDVYYFWIRKAGKSHS</sequence>
<evidence type="ECO:0000259" key="2">
    <source>
        <dbReference type="PROSITE" id="PS01148"/>
    </source>
</evidence>
<accession>A0ABX2SWC4</accession>
<comment type="similarity">
    <text evidence="1">Belongs to the sulfur carrier protein TusA family.</text>
</comment>
<dbReference type="InterPro" id="IPR001455">
    <property type="entry name" value="TusA-like"/>
</dbReference>
<organism evidence="3 4">
    <name type="scientific">Vreelandella zhaodongensis</name>
    <name type="common">Halomonas zhaodongensis</name>
    <dbReference type="NCBI Taxonomy" id="1176240"/>
    <lineage>
        <taxon>Bacteria</taxon>
        <taxon>Pseudomonadati</taxon>
        <taxon>Pseudomonadota</taxon>
        <taxon>Gammaproteobacteria</taxon>
        <taxon>Oceanospirillales</taxon>
        <taxon>Halomonadaceae</taxon>
        <taxon>Vreelandella</taxon>
    </lineage>
</organism>
<protein>
    <submittedName>
        <fullName evidence="3">Sulfurtransferase TusA family protein</fullName>
    </submittedName>
</protein>